<evidence type="ECO:0000313" key="1">
    <source>
        <dbReference type="EMBL" id="VAW73466.1"/>
    </source>
</evidence>
<gene>
    <name evidence="1" type="ORF">MNBD_GAMMA12-3375</name>
</gene>
<dbReference type="Pfam" id="PF10048">
    <property type="entry name" value="DUF2282"/>
    <property type="match status" value="1"/>
</dbReference>
<accession>A0A3B0YYI3</accession>
<proteinExistence type="predicted"/>
<dbReference type="EMBL" id="UOFL01000043">
    <property type="protein sequence ID" value="VAW73466.1"/>
    <property type="molecule type" value="Genomic_DNA"/>
</dbReference>
<protein>
    <submittedName>
        <fullName evidence="1">Uncharacterized protein</fullName>
    </submittedName>
</protein>
<name>A0A3B0YYI3_9ZZZZ</name>
<dbReference type="AlphaFoldDB" id="A0A3B0YYI3"/>
<reference evidence="1" key="1">
    <citation type="submission" date="2018-06" db="EMBL/GenBank/DDBJ databases">
        <authorList>
            <person name="Zhirakovskaya E."/>
        </authorList>
    </citation>
    <scope>NUCLEOTIDE SEQUENCE</scope>
</reference>
<dbReference type="InterPro" id="IPR018740">
    <property type="entry name" value="DUF2282_membr"/>
</dbReference>
<organism evidence="1">
    <name type="scientific">hydrothermal vent metagenome</name>
    <dbReference type="NCBI Taxonomy" id="652676"/>
    <lineage>
        <taxon>unclassified sequences</taxon>
        <taxon>metagenomes</taxon>
        <taxon>ecological metagenomes</taxon>
    </lineage>
</organism>
<sequence>MNKEKLIKGALAGLVAAGVSLASTQTVAAKKGFEKCAGIVKTGMNGCGNTRHGCKGKAAKDSMADEWLYVPTGTCNKIVGAKLFVKKK</sequence>